<dbReference type="AlphaFoldDB" id="A0A0C9SFD6"/>
<keyword evidence="1" id="KW-0732">Signal</keyword>
<name>A0A0C9SFD6_AMBAM</name>
<evidence type="ECO:0000256" key="1">
    <source>
        <dbReference type="SAM" id="SignalP"/>
    </source>
</evidence>
<organism evidence="2">
    <name type="scientific">Amblyomma americanum</name>
    <name type="common">Lone star tick</name>
    <dbReference type="NCBI Taxonomy" id="6943"/>
    <lineage>
        <taxon>Eukaryota</taxon>
        <taxon>Metazoa</taxon>
        <taxon>Ecdysozoa</taxon>
        <taxon>Arthropoda</taxon>
        <taxon>Chelicerata</taxon>
        <taxon>Arachnida</taxon>
        <taxon>Acari</taxon>
        <taxon>Parasitiformes</taxon>
        <taxon>Ixodida</taxon>
        <taxon>Ixodoidea</taxon>
        <taxon>Ixodidae</taxon>
        <taxon>Amblyomminae</taxon>
        <taxon>Amblyomma</taxon>
    </lineage>
</organism>
<accession>A0A0C9SFD6</accession>
<feature type="signal peptide" evidence="1">
    <location>
        <begin position="1"/>
        <end position="18"/>
    </location>
</feature>
<protein>
    <submittedName>
        <fullName evidence="2">Putative secreted protein</fullName>
    </submittedName>
</protein>
<reference evidence="2" key="1">
    <citation type="journal article" date="2015" name="PLoS ONE">
        <title>An Insight into the Sialome of the Lone Star Tick, Amblyomma americanum, with a Glimpse on Its Time Dependent Gene Expression.</title>
        <authorList>
            <person name="Karim S."/>
            <person name="Ribeiro J.M."/>
        </authorList>
    </citation>
    <scope>NUCLEOTIDE SEQUENCE</scope>
    <source>
        <tissue evidence="2">Salivary gland</tissue>
    </source>
</reference>
<feature type="chain" id="PRO_5002203133" evidence="1">
    <location>
        <begin position="19"/>
        <end position="194"/>
    </location>
</feature>
<proteinExistence type="evidence at transcript level"/>
<dbReference type="EMBL" id="GBZX01000297">
    <property type="protein sequence ID" value="JAG92443.1"/>
    <property type="molecule type" value="mRNA"/>
</dbReference>
<sequence>MALFPKLICSLFIAGTLGNINSPKVDIYVRVDYDSKLEAMLKNGMTPQGYVKKLIKDVNKNFEDETFRTQNNVKFRATFHLRAGVPHEKNLIYNILKDESLNKITLQSAQRAFDLWGELWMKRQASALVMLLMPVVFAKEHNDILNKATVKGGACSPSYVTAVAADQTDTSIVNQTALNLLKLIQESDCLIILN</sequence>
<evidence type="ECO:0000313" key="2">
    <source>
        <dbReference type="EMBL" id="JAG92443.1"/>
    </source>
</evidence>